<keyword evidence="2" id="KW-1185">Reference proteome</keyword>
<dbReference type="Proteomes" id="UP001174997">
    <property type="component" value="Unassembled WGS sequence"/>
</dbReference>
<evidence type="ECO:0000313" key="1">
    <source>
        <dbReference type="EMBL" id="KAK0668423.1"/>
    </source>
</evidence>
<name>A0AA39ZCX0_9PEZI</name>
<sequence>MCSRFKDDQRGEPLFIVRFRRPNHYNVFVHGFGIPFANGNDAELEAWVNHHGALAEAPGVSLMSFLQQKEFCLVVVHRLRDMLLEDLKQAHVSHSGPGYRLNYFQSPTTSSLTYGQIHGPTPGNPSLNNRQLTGSEIKDCMQLCRSMWHGAGFWNWMTSPAPQQSGPVTVRPLPRVNLLAGLDHEFRDALLSQGPEDKQRLGNYLSDRPLSIGIITTPSGDIKTTLLAVAGTAMRRTFGPVLSLAPVHTAVDKLAQHLYIVDNAACGRFNEEKTVSDKTRARRLLVVRAFRTSLDWSRMLLILHNPDKPWEEMGKRRSKWRLSLTPVFWLLRVMGSRRFGLLPLDPDDSQFLLDLQLAVFAQEDLRPIRHVLARKMAFSDVPKRVRQTSLIALKRLLAKIRENADILCMTPSLSGKGDELYGYRRWKKRAACAYLVDEADHMMRRDFLDITGNVIIPLVMGGDGTQACPTEVVGSDDSRHERMDLDKVSALDFLKATGMPVYRGGR</sequence>
<comment type="caution">
    <text evidence="1">The sequence shown here is derived from an EMBL/GenBank/DDBJ whole genome shotgun (WGS) entry which is preliminary data.</text>
</comment>
<dbReference type="EMBL" id="JAULSY010000057">
    <property type="protein sequence ID" value="KAK0668423.1"/>
    <property type="molecule type" value="Genomic_DNA"/>
</dbReference>
<evidence type="ECO:0000313" key="2">
    <source>
        <dbReference type="Proteomes" id="UP001174997"/>
    </source>
</evidence>
<dbReference type="AlphaFoldDB" id="A0AA39ZCX0"/>
<protein>
    <submittedName>
        <fullName evidence="1">Uncharacterized protein</fullName>
    </submittedName>
</protein>
<reference evidence="1" key="1">
    <citation type="submission" date="2023-06" db="EMBL/GenBank/DDBJ databases">
        <title>Genome-scale phylogeny and comparative genomics of the fungal order Sordariales.</title>
        <authorList>
            <consortium name="Lawrence Berkeley National Laboratory"/>
            <person name="Hensen N."/>
            <person name="Bonometti L."/>
            <person name="Westerberg I."/>
            <person name="Brannstrom I.O."/>
            <person name="Guillou S."/>
            <person name="Cros-Aarteil S."/>
            <person name="Calhoun S."/>
            <person name="Haridas S."/>
            <person name="Kuo A."/>
            <person name="Mondo S."/>
            <person name="Pangilinan J."/>
            <person name="Riley R."/>
            <person name="Labutti K."/>
            <person name="Andreopoulos B."/>
            <person name="Lipzen A."/>
            <person name="Chen C."/>
            <person name="Yanf M."/>
            <person name="Daum C."/>
            <person name="Ng V."/>
            <person name="Clum A."/>
            <person name="Steindorff A."/>
            <person name="Ohm R."/>
            <person name="Martin F."/>
            <person name="Silar P."/>
            <person name="Natvig D."/>
            <person name="Lalanne C."/>
            <person name="Gautier V."/>
            <person name="Ament-Velasquez S.L."/>
            <person name="Kruys A."/>
            <person name="Hutchinson M.I."/>
            <person name="Powell A.J."/>
            <person name="Barry K."/>
            <person name="Miller A.N."/>
            <person name="Grigoriev I.V."/>
            <person name="Debuchy R."/>
            <person name="Gladieux P."/>
            <person name="Thoren M.H."/>
            <person name="Johannesson H."/>
        </authorList>
    </citation>
    <scope>NUCLEOTIDE SEQUENCE</scope>
    <source>
        <strain evidence="1">CBS 307.81</strain>
    </source>
</reference>
<accession>A0AA39ZCX0</accession>
<proteinExistence type="predicted"/>
<gene>
    <name evidence="1" type="ORF">QBC41DRAFT_337651</name>
</gene>
<organism evidence="1 2">
    <name type="scientific">Cercophora samala</name>
    <dbReference type="NCBI Taxonomy" id="330535"/>
    <lineage>
        <taxon>Eukaryota</taxon>
        <taxon>Fungi</taxon>
        <taxon>Dikarya</taxon>
        <taxon>Ascomycota</taxon>
        <taxon>Pezizomycotina</taxon>
        <taxon>Sordariomycetes</taxon>
        <taxon>Sordariomycetidae</taxon>
        <taxon>Sordariales</taxon>
        <taxon>Lasiosphaeriaceae</taxon>
        <taxon>Cercophora</taxon>
    </lineage>
</organism>